<accession>A0A9D7XHR5</accession>
<dbReference type="Proteomes" id="UP000808349">
    <property type="component" value="Unassembled WGS sequence"/>
</dbReference>
<evidence type="ECO:0008006" key="3">
    <source>
        <dbReference type="Google" id="ProtNLM"/>
    </source>
</evidence>
<sequence length="163" mass="17673">MVIQECVCSSVTVRDVNAPVVTANKDITISSDPGDCGKFFNFPVDAIDSCGVDSIWSVPANGSYFKGTTRVCVYARDKSCNIDSSCFNVTVNPYIPSSAELVCNDQLNLSLDQNCSAVLNADMILEGGNHYCYNDYIITVKDASTNAPHPNRFNYSDVGKCLL</sequence>
<reference evidence="1 2" key="1">
    <citation type="submission" date="2020-10" db="EMBL/GenBank/DDBJ databases">
        <title>Connecting structure to function with the recovery of over 1000 high-quality activated sludge metagenome-assembled genomes encoding full-length rRNA genes using long-read sequencing.</title>
        <authorList>
            <person name="Singleton C.M."/>
            <person name="Petriglieri F."/>
            <person name="Kristensen J.M."/>
            <person name="Kirkegaard R.H."/>
            <person name="Michaelsen T.Y."/>
            <person name="Andersen M.H."/>
            <person name="Karst S.M."/>
            <person name="Dueholm M.S."/>
            <person name="Nielsen P.H."/>
            <person name="Albertsen M."/>
        </authorList>
    </citation>
    <scope>NUCLEOTIDE SEQUENCE [LARGE SCALE GENOMIC DNA]</scope>
    <source>
        <strain evidence="1">Ribe_18-Q3-R11-54_BAT3C.373</strain>
    </source>
</reference>
<protein>
    <recommendedName>
        <fullName evidence="3">HYR domain-containing protein</fullName>
    </recommendedName>
</protein>
<organism evidence="1 2">
    <name type="scientific">Candidatus Defluviibacterium haderslevense</name>
    <dbReference type="NCBI Taxonomy" id="2981993"/>
    <lineage>
        <taxon>Bacteria</taxon>
        <taxon>Pseudomonadati</taxon>
        <taxon>Bacteroidota</taxon>
        <taxon>Saprospiria</taxon>
        <taxon>Saprospirales</taxon>
        <taxon>Saprospiraceae</taxon>
        <taxon>Candidatus Defluviibacterium</taxon>
    </lineage>
</organism>
<gene>
    <name evidence="1" type="ORF">IPO85_10760</name>
</gene>
<dbReference type="AlphaFoldDB" id="A0A9D7XHR5"/>
<dbReference type="EMBL" id="JADKFW010000006">
    <property type="protein sequence ID" value="MBK9717973.1"/>
    <property type="molecule type" value="Genomic_DNA"/>
</dbReference>
<evidence type="ECO:0000313" key="1">
    <source>
        <dbReference type="EMBL" id="MBK9717973.1"/>
    </source>
</evidence>
<comment type="caution">
    <text evidence="1">The sequence shown here is derived from an EMBL/GenBank/DDBJ whole genome shotgun (WGS) entry which is preliminary data.</text>
</comment>
<proteinExistence type="predicted"/>
<name>A0A9D7XHR5_9BACT</name>
<evidence type="ECO:0000313" key="2">
    <source>
        <dbReference type="Proteomes" id="UP000808349"/>
    </source>
</evidence>